<evidence type="ECO:0000256" key="1">
    <source>
        <dbReference type="ARBA" id="ARBA00022723"/>
    </source>
</evidence>
<dbReference type="EMBL" id="CAKLBY020000259">
    <property type="protein sequence ID" value="CAK7940915.1"/>
    <property type="molecule type" value="Genomic_DNA"/>
</dbReference>
<evidence type="ECO:0000256" key="2">
    <source>
        <dbReference type="ARBA" id="ARBA00022771"/>
    </source>
</evidence>
<dbReference type="SUPFAM" id="SSF90209">
    <property type="entry name" value="Ran binding protein zinc finger-like"/>
    <property type="match status" value="1"/>
</dbReference>
<sequence length="415" mass="46450">MSSIIDPRVFAALPVDIQEEVRETHTRSVPGRSLALPNEPIDAQGDAWSCRVCTFLNHPQLLDCEVCGSFCIPLETNTQSLHLESETPQREFNRTAATAAAATSQIPRVHELHQVARDKFQNVRKSWTRRRSSANLRPDPRQLPAAQATAELQGLQNDLLHKVVAGDATFDALVARLWRAVERRDELEVFEKSAVNWVTLGFQNASPETDFRGGGMLALKCLVYVFEAHSNEMQALYQKQLQNMGQSKSDPLKKKWYPVSVAGINLTCLLAGLLQLGDGHFCETRQTFWALFEEPVAFYELFFVAFIKMDAIWHRLNASYMEFGVVLKATQKCVNCILDQAPVTLMDLREASDQAVVDRFVVSLSVNSLADSEGGESSDPNHALELEDALVIAKTRAANKPAATTRRHSFFWPLH</sequence>
<accession>A0AAV1V2C2</accession>
<dbReference type="PANTHER" id="PTHR12771:SF56">
    <property type="entry name" value="CED-12"/>
    <property type="match status" value="1"/>
</dbReference>
<dbReference type="Pfam" id="PF04727">
    <property type="entry name" value="ELMO_CED12"/>
    <property type="match status" value="1"/>
</dbReference>
<evidence type="ECO:0000256" key="3">
    <source>
        <dbReference type="ARBA" id="ARBA00022833"/>
    </source>
</evidence>
<comment type="caution">
    <text evidence="5">The sequence shown here is derived from an EMBL/GenBank/DDBJ whole genome shotgun (WGS) entry which is preliminary data.</text>
</comment>
<feature type="domain" description="ELMO" evidence="4">
    <location>
        <begin position="169"/>
        <end position="338"/>
    </location>
</feature>
<name>A0AAV1V2C2_9STRA</name>
<dbReference type="PROSITE" id="PS01358">
    <property type="entry name" value="ZF_RANBP2_1"/>
    <property type="match status" value="1"/>
</dbReference>
<dbReference type="InterPro" id="IPR006816">
    <property type="entry name" value="ELMO_dom"/>
</dbReference>
<dbReference type="GO" id="GO:0008270">
    <property type="term" value="F:zinc ion binding"/>
    <property type="evidence" value="ECO:0007669"/>
    <property type="project" value="UniProtKB-KW"/>
</dbReference>
<keyword evidence="1" id="KW-0479">Metal-binding</keyword>
<evidence type="ECO:0000259" key="4">
    <source>
        <dbReference type="PROSITE" id="PS51335"/>
    </source>
</evidence>
<dbReference type="InterPro" id="IPR001876">
    <property type="entry name" value="Znf_RanBP2"/>
</dbReference>
<dbReference type="Gene3D" id="2.30.30.380">
    <property type="entry name" value="Zn-finger domain of Sec23/24"/>
    <property type="match status" value="1"/>
</dbReference>
<dbReference type="InterPro" id="IPR050868">
    <property type="entry name" value="ELMO_domain-containing"/>
</dbReference>
<gene>
    <name evidence="5" type="ORF">PM001_LOCUS26065</name>
</gene>
<dbReference type="Proteomes" id="UP001162060">
    <property type="component" value="Unassembled WGS sequence"/>
</dbReference>
<dbReference type="Gene3D" id="6.10.250.1630">
    <property type="match status" value="1"/>
</dbReference>
<proteinExistence type="predicted"/>
<dbReference type="PANTHER" id="PTHR12771">
    <property type="entry name" value="ENGULFMENT AND CELL MOTILITY"/>
    <property type="match status" value="1"/>
</dbReference>
<evidence type="ECO:0000313" key="5">
    <source>
        <dbReference type="EMBL" id="CAK7940915.1"/>
    </source>
</evidence>
<dbReference type="PROSITE" id="PS51335">
    <property type="entry name" value="ELMO"/>
    <property type="match status" value="1"/>
</dbReference>
<keyword evidence="2" id="KW-0863">Zinc-finger</keyword>
<dbReference type="AlphaFoldDB" id="A0AAV1V2C2"/>
<evidence type="ECO:0000313" key="6">
    <source>
        <dbReference type="Proteomes" id="UP001162060"/>
    </source>
</evidence>
<reference evidence="5" key="1">
    <citation type="submission" date="2024-01" db="EMBL/GenBank/DDBJ databases">
        <authorList>
            <person name="Webb A."/>
        </authorList>
    </citation>
    <scope>NUCLEOTIDE SEQUENCE</scope>
    <source>
        <strain evidence="5">Pm1</strain>
    </source>
</reference>
<keyword evidence="3" id="KW-0862">Zinc</keyword>
<protein>
    <recommendedName>
        <fullName evidence="4">ELMO domain-containing protein</fullName>
    </recommendedName>
</protein>
<dbReference type="InterPro" id="IPR036443">
    <property type="entry name" value="Znf_RanBP2_sf"/>
</dbReference>
<organism evidence="5 6">
    <name type="scientific">Peronospora matthiolae</name>
    <dbReference type="NCBI Taxonomy" id="2874970"/>
    <lineage>
        <taxon>Eukaryota</taxon>
        <taxon>Sar</taxon>
        <taxon>Stramenopiles</taxon>
        <taxon>Oomycota</taxon>
        <taxon>Peronosporomycetes</taxon>
        <taxon>Peronosporales</taxon>
        <taxon>Peronosporaceae</taxon>
        <taxon>Peronospora</taxon>
    </lineage>
</organism>